<organism evidence="1 2">
    <name type="scientific">Kickxella alabastrina</name>
    <dbReference type="NCBI Taxonomy" id="61397"/>
    <lineage>
        <taxon>Eukaryota</taxon>
        <taxon>Fungi</taxon>
        <taxon>Fungi incertae sedis</taxon>
        <taxon>Zoopagomycota</taxon>
        <taxon>Kickxellomycotina</taxon>
        <taxon>Kickxellomycetes</taxon>
        <taxon>Kickxellales</taxon>
        <taxon>Kickxellaceae</taxon>
        <taxon>Kickxella</taxon>
    </lineage>
</organism>
<evidence type="ECO:0000313" key="1">
    <source>
        <dbReference type="EMBL" id="KAJ1893392.1"/>
    </source>
</evidence>
<dbReference type="EMBL" id="JANBPG010000843">
    <property type="protein sequence ID" value="KAJ1893392.1"/>
    <property type="molecule type" value="Genomic_DNA"/>
</dbReference>
<feature type="non-terminal residue" evidence="1">
    <location>
        <position position="415"/>
    </location>
</feature>
<name>A0ACC1IHA7_9FUNG</name>
<sequence>MFVRRLLQIQIQPRLQSRVQLQTQLQPQVQIQLRRGLLTSPPLVHQPPRPHAQLHRQLLHTSPSQPKASSPYLHPDPSPQPPHPLTLDHPFPTPPPADNYHTLSFYSFFPIPATETTKLRDELQKEWTDKLRILGRIYVCEQGINAQISVPVENTAALRQWLENHRLLCGRIPRFNWAIEQRRAFSALHVRVRPLVATGCPVTLDELGHEPEYLDPAQWDRELQQNEGTQQQQQPLLIDMRNSYEFRIGKFTGAICPDVDTFREEMDAVREICTDKEKPIYMYCTGGIRCSVAGALLKAEGYKSVKTLRGGVIAYGHHVRQPTEQSDAKQSLFRGKNFTFDKRLGEEVTEEVLAHCDQCGSPCDTFTNCANRSCNLLFIQCPACALKHQNTCGTSLCLERSKMTHEELIKNRMPA</sequence>
<protein>
    <submittedName>
        <fullName evidence="1">Uncharacterized protein</fullName>
    </submittedName>
</protein>
<reference evidence="1" key="1">
    <citation type="submission" date="2022-07" db="EMBL/GenBank/DDBJ databases">
        <title>Phylogenomic reconstructions and comparative analyses of Kickxellomycotina fungi.</title>
        <authorList>
            <person name="Reynolds N.K."/>
            <person name="Stajich J.E."/>
            <person name="Barry K."/>
            <person name="Grigoriev I.V."/>
            <person name="Crous P."/>
            <person name="Smith M.E."/>
        </authorList>
    </citation>
    <scope>NUCLEOTIDE SEQUENCE</scope>
    <source>
        <strain evidence="1">Benny 63K</strain>
    </source>
</reference>
<comment type="caution">
    <text evidence="1">The sequence shown here is derived from an EMBL/GenBank/DDBJ whole genome shotgun (WGS) entry which is preliminary data.</text>
</comment>
<evidence type="ECO:0000313" key="2">
    <source>
        <dbReference type="Proteomes" id="UP001150581"/>
    </source>
</evidence>
<accession>A0ACC1IHA7</accession>
<keyword evidence="2" id="KW-1185">Reference proteome</keyword>
<proteinExistence type="predicted"/>
<gene>
    <name evidence="1" type="ORF">LPJ66_005788</name>
</gene>
<dbReference type="Proteomes" id="UP001150581">
    <property type="component" value="Unassembled WGS sequence"/>
</dbReference>